<dbReference type="SUPFAM" id="SSF69118">
    <property type="entry name" value="AhpD-like"/>
    <property type="match status" value="1"/>
</dbReference>
<dbReference type="EMBL" id="CADIKF010000023">
    <property type="protein sequence ID" value="CAB3759639.1"/>
    <property type="molecule type" value="Genomic_DNA"/>
</dbReference>
<protein>
    <recommendedName>
        <fullName evidence="1">Carboxymuconolactone decarboxylase-like domain-containing protein</fullName>
    </recommendedName>
</protein>
<dbReference type="InterPro" id="IPR004675">
    <property type="entry name" value="AhpD_core"/>
</dbReference>
<sequence>MPRLSSIQPEAATGESAELFAAIKKSVGRVPNSFAMIGTHAPAALTAILGADRVLSKGSLPRADQETVKLIVSELGGCDYCVAGHTVVGKMAGLTPETMRKIRAGDATGDAKRDALVRFVRLLIKTRGTVDAAEVDLVRDAGYTERQLMEIALAVAVITFTNLANRINDTVIDFPAVE</sequence>
<dbReference type="InterPro" id="IPR003779">
    <property type="entry name" value="CMD-like"/>
</dbReference>
<dbReference type="GO" id="GO:0051920">
    <property type="term" value="F:peroxiredoxin activity"/>
    <property type="evidence" value="ECO:0007669"/>
    <property type="project" value="InterPro"/>
</dbReference>
<dbReference type="PANTHER" id="PTHR35446:SF3">
    <property type="entry name" value="CMD DOMAIN-CONTAINING PROTEIN"/>
    <property type="match status" value="1"/>
</dbReference>
<dbReference type="InterPro" id="IPR029032">
    <property type="entry name" value="AhpD-like"/>
</dbReference>
<accession>A0A6J5DZQ5</accession>
<organism evidence="2 3">
    <name type="scientific">Paraburkholderia solisilvae</name>
    <dbReference type="NCBI Taxonomy" id="624376"/>
    <lineage>
        <taxon>Bacteria</taxon>
        <taxon>Pseudomonadati</taxon>
        <taxon>Pseudomonadota</taxon>
        <taxon>Betaproteobacteria</taxon>
        <taxon>Burkholderiales</taxon>
        <taxon>Burkholderiaceae</taxon>
        <taxon>Paraburkholderia</taxon>
    </lineage>
</organism>
<dbReference type="RefSeq" id="WP_175111898.1">
    <property type="nucleotide sequence ID" value="NZ_CADIKF010000023.1"/>
</dbReference>
<proteinExistence type="predicted"/>
<dbReference type="Proteomes" id="UP000494329">
    <property type="component" value="Unassembled WGS sequence"/>
</dbReference>
<name>A0A6J5DZQ5_9BURK</name>
<dbReference type="AlphaFoldDB" id="A0A6J5DZQ5"/>
<evidence type="ECO:0000259" key="1">
    <source>
        <dbReference type="Pfam" id="PF02627"/>
    </source>
</evidence>
<feature type="domain" description="Carboxymuconolactone decarboxylase-like" evidence="1">
    <location>
        <begin position="43"/>
        <end position="107"/>
    </location>
</feature>
<keyword evidence="3" id="KW-1185">Reference proteome</keyword>
<evidence type="ECO:0000313" key="3">
    <source>
        <dbReference type="Proteomes" id="UP000494329"/>
    </source>
</evidence>
<evidence type="ECO:0000313" key="2">
    <source>
        <dbReference type="EMBL" id="CAB3759639.1"/>
    </source>
</evidence>
<gene>
    <name evidence="2" type="ORF">LMG29739_03205</name>
</gene>
<dbReference type="Pfam" id="PF02627">
    <property type="entry name" value="CMD"/>
    <property type="match status" value="1"/>
</dbReference>
<dbReference type="PANTHER" id="PTHR35446">
    <property type="entry name" value="SI:CH211-175M2.5"/>
    <property type="match status" value="1"/>
</dbReference>
<dbReference type="NCBIfam" id="TIGR00778">
    <property type="entry name" value="ahpD_dom"/>
    <property type="match status" value="1"/>
</dbReference>
<dbReference type="Gene3D" id="1.20.1290.10">
    <property type="entry name" value="AhpD-like"/>
    <property type="match status" value="1"/>
</dbReference>
<reference evidence="2 3" key="1">
    <citation type="submission" date="2020-04" db="EMBL/GenBank/DDBJ databases">
        <authorList>
            <person name="De Canck E."/>
        </authorList>
    </citation>
    <scope>NUCLEOTIDE SEQUENCE [LARGE SCALE GENOMIC DNA]</scope>
    <source>
        <strain evidence="2 3">LMG 29739</strain>
    </source>
</reference>